<evidence type="ECO:0000256" key="1">
    <source>
        <dbReference type="SAM" id="SignalP"/>
    </source>
</evidence>
<dbReference type="EMBL" id="FQXM01000012">
    <property type="protein sequence ID" value="SHH75809.1"/>
    <property type="molecule type" value="Genomic_DNA"/>
</dbReference>
<gene>
    <name evidence="2" type="ORF">SAMN02745207_02320</name>
</gene>
<dbReference type="AlphaFoldDB" id="A0A1M5VKQ0"/>
<dbReference type="RefSeq" id="WP_073338593.1">
    <property type="nucleotide sequence ID" value="NZ_FQXM01000012.1"/>
</dbReference>
<feature type="signal peptide" evidence="1">
    <location>
        <begin position="1"/>
        <end position="19"/>
    </location>
</feature>
<proteinExistence type="predicted"/>
<protein>
    <recommendedName>
        <fullName evidence="4">Lipoprotein</fullName>
    </recommendedName>
</protein>
<keyword evidence="1" id="KW-0732">Signal</keyword>
<reference evidence="2 3" key="1">
    <citation type="submission" date="2016-11" db="EMBL/GenBank/DDBJ databases">
        <authorList>
            <person name="Jaros S."/>
            <person name="Januszkiewicz K."/>
            <person name="Wedrychowicz H."/>
        </authorList>
    </citation>
    <scope>NUCLEOTIDE SEQUENCE [LARGE SCALE GENOMIC DNA]</scope>
    <source>
        <strain evidence="2 3">DSM 8605</strain>
    </source>
</reference>
<evidence type="ECO:0000313" key="3">
    <source>
        <dbReference type="Proteomes" id="UP000184447"/>
    </source>
</evidence>
<dbReference type="STRING" id="1121316.SAMN02745207_02320"/>
<keyword evidence="3" id="KW-1185">Reference proteome</keyword>
<dbReference type="Proteomes" id="UP000184447">
    <property type="component" value="Unassembled WGS sequence"/>
</dbReference>
<accession>A0A1M5VKQ0</accession>
<sequence length="159" mass="17596">MKKTIAIILSVMLFTTALAGCGATDDLKSMVKAEDAVVVDKNSENANDVNVASNDDYEVKIVGTVYSYSSKRKLLVKIENKTDEDLYFSATNIKVDEVENTMEAGGNDVVKANTKETLPMVFEEWTDFEHCSGEIIITNESSTINNTHEFNIIITNINE</sequence>
<dbReference type="PROSITE" id="PS51257">
    <property type="entry name" value="PROKAR_LIPOPROTEIN"/>
    <property type="match status" value="1"/>
</dbReference>
<name>A0A1M5VKQ0_9CLOT</name>
<feature type="chain" id="PRO_5039690826" description="Lipoprotein" evidence="1">
    <location>
        <begin position="20"/>
        <end position="159"/>
    </location>
</feature>
<evidence type="ECO:0008006" key="4">
    <source>
        <dbReference type="Google" id="ProtNLM"/>
    </source>
</evidence>
<evidence type="ECO:0000313" key="2">
    <source>
        <dbReference type="EMBL" id="SHH75809.1"/>
    </source>
</evidence>
<organism evidence="2 3">
    <name type="scientific">Clostridium grantii DSM 8605</name>
    <dbReference type="NCBI Taxonomy" id="1121316"/>
    <lineage>
        <taxon>Bacteria</taxon>
        <taxon>Bacillati</taxon>
        <taxon>Bacillota</taxon>
        <taxon>Clostridia</taxon>
        <taxon>Eubacteriales</taxon>
        <taxon>Clostridiaceae</taxon>
        <taxon>Clostridium</taxon>
    </lineage>
</organism>